<sequence>MNVNFESFDRTPNRAVTKWVRGQCRPLSYSQSHGVVSPPERSDHRKTIITYRFIKGRKEGSSYQIRPSKPPREANLNLQFFAFPAVASKTRQTQCRLDCTGYCTRRVILMLLFSIPVLNAAAHRKVPIASQWVRFKDLEARHDSMRVNSFCRYPVAPPEVDHVTPSANTLTEAQRLGFKGPDITESLKQAYEPQA</sequence>
<dbReference type="EMBL" id="KZ293719">
    <property type="protein sequence ID" value="PBK82277.1"/>
    <property type="molecule type" value="Genomic_DNA"/>
</dbReference>
<gene>
    <name evidence="1" type="ORF">ARMGADRAFT_1038737</name>
</gene>
<dbReference type="AlphaFoldDB" id="A0A2H3CZT6"/>
<proteinExistence type="predicted"/>
<evidence type="ECO:0000313" key="1">
    <source>
        <dbReference type="EMBL" id="PBK82277.1"/>
    </source>
</evidence>
<protein>
    <submittedName>
        <fullName evidence="1">Uncharacterized protein</fullName>
    </submittedName>
</protein>
<dbReference type="Proteomes" id="UP000217790">
    <property type="component" value="Unassembled WGS sequence"/>
</dbReference>
<keyword evidence="2" id="KW-1185">Reference proteome</keyword>
<reference evidence="2" key="1">
    <citation type="journal article" date="2017" name="Nat. Ecol. Evol.">
        <title>Genome expansion and lineage-specific genetic innovations in the forest pathogenic fungi Armillaria.</title>
        <authorList>
            <person name="Sipos G."/>
            <person name="Prasanna A.N."/>
            <person name="Walter M.C."/>
            <person name="O'Connor E."/>
            <person name="Balint B."/>
            <person name="Krizsan K."/>
            <person name="Kiss B."/>
            <person name="Hess J."/>
            <person name="Varga T."/>
            <person name="Slot J."/>
            <person name="Riley R."/>
            <person name="Boka B."/>
            <person name="Rigling D."/>
            <person name="Barry K."/>
            <person name="Lee J."/>
            <person name="Mihaltcheva S."/>
            <person name="LaButti K."/>
            <person name="Lipzen A."/>
            <person name="Waldron R."/>
            <person name="Moloney N.M."/>
            <person name="Sperisen C."/>
            <person name="Kredics L."/>
            <person name="Vagvoelgyi C."/>
            <person name="Patrignani A."/>
            <person name="Fitzpatrick D."/>
            <person name="Nagy I."/>
            <person name="Doyle S."/>
            <person name="Anderson J.B."/>
            <person name="Grigoriev I.V."/>
            <person name="Gueldener U."/>
            <person name="Muensterkoetter M."/>
            <person name="Nagy L.G."/>
        </authorList>
    </citation>
    <scope>NUCLEOTIDE SEQUENCE [LARGE SCALE GENOMIC DNA]</scope>
    <source>
        <strain evidence="2">Ar21-2</strain>
    </source>
</reference>
<organism evidence="1 2">
    <name type="scientific">Armillaria gallica</name>
    <name type="common">Bulbous honey fungus</name>
    <name type="synonym">Armillaria bulbosa</name>
    <dbReference type="NCBI Taxonomy" id="47427"/>
    <lineage>
        <taxon>Eukaryota</taxon>
        <taxon>Fungi</taxon>
        <taxon>Dikarya</taxon>
        <taxon>Basidiomycota</taxon>
        <taxon>Agaricomycotina</taxon>
        <taxon>Agaricomycetes</taxon>
        <taxon>Agaricomycetidae</taxon>
        <taxon>Agaricales</taxon>
        <taxon>Marasmiineae</taxon>
        <taxon>Physalacriaceae</taxon>
        <taxon>Armillaria</taxon>
    </lineage>
</organism>
<name>A0A2H3CZT6_ARMGA</name>
<evidence type="ECO:0000313" key="2">
    <source>
        <dbReference type="Proteomes" id="UP000217790"/>
    </source>
</evidence>
<dbReference type="InParanoid" id="A0A2H3CZT6"/>
<accession>A0A2H3CZT6</accession>